<dbReference type="InterPro" id="IPR027417">
    <property type="entry name" value="P-loop_NTPase"/>
</dbReference>
<dbReference type="Pfam" id="PF04851">
    <property type="entry name" value="ResIII"/>
    <property type="match status" value="1"/>
</dbReference>
<accession>A0ABX0YLJ6</accession>
<keyword evidence="2" id="KW-0378">Hydrolase</keyword>
<dbReference type="PANTHER" id="PTHR47396">
    <property type="entry name" value="TYPE I RESTRICTION ENZYME ECOKI R PROTEIN"/>
    <property type="match status" value="1"/>
</dbReference>
<protein>
    <submittedName>
        <fullName evidence="2">DEAD/DEAH box helicase family protein</fullName>
    </submittedName>
</protein>
<dbReference type="InterPro" id="IPR014001">
    <property type="entry name" value="Helicase_ATP-bd"/>
</dbReference>
<gene>
    <name evidence="2" type="ORF">HBH25_19575</name>
</gene>
<dbReference type="InterPro" id="IPR006935">
    <property type="entry name" value="Helicase/UvrB_N"/>
</dbReference>
<dbReference type="GO" id="GO:0004386">
    <property type="term" value="F:helicase activity"/>
    <property type="evidence" value="ECO:0007669"/>
    <property type="project" value="UniProtKB-KW"/>
</dbReference>
<name>A0ABX0YLJ6_9PSED</name>
<dbReference type="PANTHER" id="PTHR47396:SF1">
    <property type="entry name" value="ATP-DEPENDENT HELICASE IRC3-RELATED"/>
    <property type="match status" value="1"/>
</dbReference>
<reference evidence="2 3" key="1">
    <citation type="submission" date="2020-03" db="EMBL/GenBank/DDBJ databases">
        <authorList>
            <person name="Wang L."/>
            <person name="He N."/>
            <person name="Li Y."/>
            <person name="Fang Y."/>
            <person name="Zhang F."/>
        </authorList>
    </citation>
    <scope>NUCLEOTIDE SEQUENCE [LARGE SCALE GENOMIC DNA]</scope>
    <source>
        <strain evidence="3">hsmgli-8</strain>
    </source>
</reference>
<evidence type="ECO:0000259" key="1">
    <source>
        <dbReference type="SMART" id="SM00487"/>
    </source>
</evidence>
<dbReference type="Proteomes" id="UP000746535">
    <property type="component" value="Unassembled WGS sequence"/>
</dbReference>
<dbReference type="SMART" id="SM00487">
    <property type="entry name" value="DEXDc"/>
    <property type="match status" value="1"/>
</dbReference>
<evidence type="ECO:0000313" key="2">
    <source>
        <dbReference type="EMBL" id="NJP03049.1"/>
    </source>
</evidence>
<dbReference type="Gene3D" id="3.40.50.300">
    <property type="entry name" value="P-loop containing nucleotide triphosphate hydrolases"/>
    <property type="match status" value="2"/>
</dbReference>
<feature type="domain" description="Helicase ATP-binding" evidence="1">
    <location>
        <begin position="1"/>
        <end position="282"/>
    </location>
</feature>
<organism evidence="2 3">
    <name type="scientific">Pseudomonas quercus</name>
    <dbReference type="NCBI Taxonomy" id="2722792"/>
    <lineage>
        <taxon>Bacteria</taxon>
        <taxon>Pseudomonadati</taxon>
        <taxon>Pseudomonadota</taxon>
        <taxon>Gammaproteobacteria</taxon>
        <taxon>Pseudomonadales</taxon>
        <taxon>Pseudomonadaceae</taxon>
        <taxon>Pseudomonas</taxon>
    </lineage>
</organism>
<dbReference type="SUPFAM" id="SSF52540">
    <property type="entry name" value="P-loop containing nucleoside triphosphate hydrolases"/>
    <property type="match status" value="2"/>
</dbReference>
<evidence type="ECO:0000313" key="3">
    <source>
        <dbReference type="Proteomes" id="UP000746535"/>
    </source>
</evidence>
<comment type="caution">
    <text evidence="2">The sequence shown here is derived from an EMBL/GenBank/DDBJ whole genome shotgun (WGS) entry which is preliminary data.</text>
</comment>
<keyword evidence="2" id="KW-0347">Helicase</keyword>
<keyword evidence="3" id="KW-1185">Reference proteome</keyword>
<keyword evidence="2" id="KW-0067">ATP-binding</keyword>
<proteinExistence type="predicted"/>
<dbReference type="InterPro" id="IPR050742">
    <property type="entry name" value="Helicase_Restrict-Modif_Enz"/>
</dbReference>
<keyword evidence="2" id="KW-0547">Nucleotide-binding</keyword>
<dbReference type="EMBL" id="JAAVJI010000015">
    <property type="protein sequence ID" value="NJP03049.1"/>
    <property type="molecule type" value="Genomic_DNA"/>
</dbReference>
<sequence>MLVKLKDYQSRALTALESFIQATRTDGIATAWESNLKQQGRALNAYDKTAFGETPCVCLRLPTGGGKTILGAHAVARIGKNFRDTDAPIALWLVPSDTILSQTVEALSNPRHPYRAALESYFPGNVRACAIEDLGTVAIDAGRKAIIIVATIQTFRITDTTLRNVYAADEKIYRFFQNLPGELAGGMELVSEKDLENQPFLTSADLCKPKASIANWLYMQRPIVIVDEAHNSRTHNSFTTLKRLNPACIIELTATPIPGSNVLYHVSALQLKTEHMIKLPIVLSEHPTGWQNAVHDALLTRKQLEILAQSENEYIRPITLFQAESKDRVVTVEVLKQYLMEEEGLEENQIAVATGAQKDLDGVNLFDPACPIRCVITVEALKEGWDCSFAYVLCSLQESRSAKDVEQLLGRVLRMPYAKERKDPKLNQAYAHIIAESFASAASQLTDRMVANMGFDPFEAAIAFTQPTEPDLFGDNGSSTVQKPKAPEAIINLFEMPTVQFSAEVAAVVEVRPTSQGATVIVRGELTEAVEFALIGSQAKKHQAKVAEQVTQQRMIQQALLAPSALGVPFAPLPQLCLWDDDELLLVGNETLAELGGMNLLGQQIQLPNFSIRESAHTFEIDIDGKKLTYSMLDARQIELDNVSSNATTQDLTRWLDRECRQADIPQSSLLKYLTLMVQHLMAERGFTLTALLRAKHQLADAIHNEMNRLRRLAIKDGFQKSLPNMQVASHDDSFKHEFTFKPDRYPARNIYAGRFKFKKHYYPAIHDLREKRLDGKFSEEFVCAQAIEANPHVKHWVRNIEREPRFSFWLPTATDYFYPDFVVELTNGKILVIEYKGEPYKTNDDSREKNQVGSQWQSTSKGKCSFLFAVLVDELGRGVQKQIDDAVQELI</sequence>